<accession>A0A9D2MC99</accession>
<dbReference type="AlphaFoldDB" id="A0A9D2MC99"/>
<dbReference type="Proteomes" id="UP000824208">
    <property type="component" value="Unassembled WGS sequence"/>
</dbReference>
<dbReference type="CDD" id="cd03443">
    <property type="entry name" value="PaaI_thioesterase"/>
    <property type="match status" value="1"/>
</dbReference>
<sequence>MDSYSELRRKGEHSKFSAHNHISVTNEDGQVRGELLITEESLNMLGVVHGGCLCALADSVAGTLVAADGRAGVTLSCNMNYLRPAVGEVGKTITCTGQLQKSGRTIAVCDTYLTNEAGALVATGTFTFYRKE</sequence>
<dbReference type="Gene3D" id="3.10.129.10">
    <property type="entry name" value="Hotdog Thioesterase"/>
    <property type="match status" value="1"/>
</dbReference>
<dbReference type="GO" id="GO:0047617">
    <property type="term" value="F:fatty acyl-CoA hydrolase activity"/>
    <property type="evidence" value="ECO:0007669"/>
    <property type="project" value="InterPro"/>
</dbReference>
<gene>
    <name evidence="4" type="ORF">H9714_07145</name>
</gene>
<protein>
    <submittedName>
        <fullName evidence="4">PaaI family thioesterase</fullName>
    </submittedName>
</protein>
<dbReference type="InterPro" id="IPR029069">
    <property type="entry name" value="HotDog_dom_sf"/>
</dbReference>
<dbReference type="InterPro" id="IPR003736">
    <property type="entry name" value="PAAI_dom"/>
</dbReference>
<evidence type="ECO:0000259" key="3">
    <source>
        <dbReference type="Pfam" id="PF03061"/>
    </source>
</evidence>
<organism evidence="4 5">
    <name type="scientific">Candidatus Flavonifractor intestinipullorum</name>
    <dbReference type="NCBI Taxonomy" id="2838587"/>
    <lineage>
        <taxon>Bacteria</taxon>
        <taxon>Bacillati</taxon>
        <taxon>Bacillota</taxon>
        <taxon>Clostridia</taxon>
        <taxon>Eubacteriales</taxon>
        <taxon>Oscillospiraceae</taxon>
        <taxon>Flavonifractor</taxon>
    </lineage>
</organism>
<evidence type="ECO:0000313" key="4">
    <source>
        <dbReference type="EMBL" id="HJB57309.1"/>
    </source>
</evidence>
<name>A0A9D2MC99_9FIRM</name>
<feature type="domain" description="Thioesterase" evidence="3">
    <location>
        <begin position="46"/>
        <end position="121"/>
    </location>
</feature>
<dbReference type="PANTHER" id="PTHR21660:SF1">
    <property type="entry name" value="ACYL-COENZYME A THIOESTERASE 13"/>
    <property type="match status" value="1"/>
</dbReference>
<comment type="similarity">
    <text evidence="1">Belongs to the thioesterase PaaI family.</text>
</comment>
<comment type="caution">
    <text evidence="4">The sequence shown here is derived from an EMBL/GenBank/DDBJ whole genome shotgun (WGS) entry which is preliminary data.</text>
</comment>
<dbReference type="InterPro" id="IPR006683">
    <property type="entry name" value="Thioestr_dom"/>
</dbReference>
<dbReference type="PANTHER" id="PTHR21660">
    <property type="entry name" value="THIOESTERASE SUPERFAMILY MEMBER-RELATED"/>
    <property type="match status" value="1"/>
</dbReference>
<reference evidence="4" key="2">
    <citation type="submission" date="2021-04" db="EMBL/GenBank/DDBJ databases">
        <authorList>
            <person name="Gilroy R."/>
        </authorList>
    </citation>
    <scope>NUCLEOTIDE SEQUENCE</scope>
    <source>
        <strain evidence="4">CHK189-11263</strain>
    </source>
</reference>
<proteinExistence type="inferred from homology"/>
<evidence type="ECO:0000256" key="1">
    <source>
        <dbReference type="ARBA" id="ARBA00008324"/>
    </source>
</evidence>
<evidence type="ECO:0000313" key="5">
    <source>
        <dbReference type="Proteomes" id="UP000824208"/>
    </source>
</evidence>
<dbReference type="SUPFAM" id="SSF54637">
    <property type="entry name" value="Thioesterase/thiol ester dehydrase-isomerase"/>
    <property type="match status" value="1"/>
</dbReference>
<reference evidence="4" key="1">
    <citation type="journal article" date="2021" name="PeerJ">
        <title>Extensive microbial diversity within the chicken gut microbiome revealed by metagenomics and culture.</title>
        <authorList>
            <person name="Gilroy R."/>
            <person name="Ravi A."/>
            <person name="Getino M."/>
            <person name="Pursley I."/>
            <person name="Horton D.L."/>
            <person name="Alikhan N.F."/>
            <person name="Baker D."/>
            <person name="Gharbi K."/>
            <person name="Hall N."/>
            <person name="Watson M."/>
            <person name="Adriaenssens E.M."/>
            <person name="Foster-Nyarko E."/>
            <person name="Jarju S."/>
            <person name="Secka A."/>
            <person name="Antonio M."/>
            <person name="Oren A."/>
            <person name="Chaudhuri R.R."/>
            <person name="La Ragione R."/>
            <person name="Hildebrand F."/>
            <person name="Pallen M.J."/>
        </authorList>
    </citation>
    <scope>NUCLEOTIDE SEQUENCE</scope>
    <source>
        <strain evidence="4">CHK189-11263</strain>
    </source>
</reference>
<dbReference type="NCBIfam" id="TIGR00369">
    <property type="entry name" value="unchar_dom_1"/>
    <property type="match status" value="1"/>
</dbReference>
<dbReference type="Pfam" id="PF03061">
    <property type="entry name" value="4HBT"/>
    <property type="match status" value="1"/>
</dbReference>
<evidence type="ECO:0000256" key="2">
    <source>
        <dbReference type="ARBA" id="ARBA00022801"/>
    </source>
</evidence>
<keyword evidence="2" id="KW-0378">Hydrolase</keyword>
<dbReference type="InterPro" id="IPR039298">
    <property type="entry name" value="ACOT13"/>
</dbReference>
<dbReference type="EMBL" id="DWYC01000060">
    <property type="protein sequence ID" value="HJB57309.1"/>
    <property type="molecule type" value="Genomic_DNA"/>
</dbReference>